<accession>A0AAD7KQ92</accession>
<feature type="domain" description="F-box" evidence="1">
    <location>
        <begin position="19"/>
        <end position="52"/>
    </location>
</feature>
<dbReference type="SUPFAM" id="SSF81383">
    <property type="entry name" value="F-box domain"/>
    <property type="match status" value="1"/>
</dbReference>
<dbReference type="PANTHER" id="PTHR24414:SF44">
    <property type="entry name" value="F-BOX DOMAIN-CONTAINING PROTEIN"/>
    <property type="match status" value="1"/>
</dbReference>
<dbReference type="PANTHER" id="PTHR24414">
    <property type="entry name" value="F-BOX/KELCH-REPEAT PROTEIN SKIP4"/>
    <property type="match status" value="1"/>
</dbReference>
<dbReference type="SUPFAM" id="SSF117281">
    <property type="entry name" value="Kelch motif"/>
    <property type="match status" value="1"/>
</dbReference>
<evidence type="ECO:0000313" key="2">
    <source>
        <dbReference type="EMBL" id="KAJ7943671.1"/>
    </source>
</evidence>
<evidence type="ECO:0000313" key="3">
    <source>
        <dbReference type="Proteomes" id="UP001163823"/>
    </source>
</evidence>
<dbReference type="GO" id="GO:0043161">
    <property type="term" value="P:proteasome-mediated ubiquitin-dependent protein catabolic process"/>
    <property type="evidence" value="ECO:0007669"/>
    <property type="project" value="TreeGrafter"/>
</dbReference>
<reference evidence="2" key="1">
    <citation type="journal article" date="2023" name="Science">
        <title>Elucidation of the pathway for biosynthesis of saponin adjuvants from the soapbark tree.</title>
        <authorList>
            <person name="Reed J."/>
            <person name="Orme A."/>
            <person name="El-Demerdash A."/>
            <person name="Owen C."/>
            <person name="Martin L.B.B."/>
            <person name="Misra R.C."/>
            <person name="Kikuchi S."/>
            <person name="Rejzek M."/>
            <person name="Martin A.C."/>
            <person name="Harkess A."/>
            <person name="Leebens-Mack J."/>
            <person name="Louveau T."/>
            <person name="Stephenson M.J."/>
            <person name="Osbourn A."/>
        </authorList>
    </citation>
    <scope>NUCLEOTIDE SEQUENCE</scope>
    <source>
        <strain evidence="2">S10</strain>
    </source>
</reference>
<proteinExistence type="predicted"/>
<dbReference type="KEGG" id="qsa:O6P43_033187"/>
<protein>
    <submittedName>
        <fullName evidence="2">F-box/kelch-repeat protein</fullName>
    </submittedName>
</protein>
<dbReference type="AlphaFoldDB" id="A0AAD7KQ92"/>
<dbReference type="Gene3D" id="2.120.10.80">
    <property type="entry name" value="Kelch-type beta propeller"/>
    <property type="match status" value="1"/>
</dbReference>
<name>A0AAD7KQ92_QUISA</name>
<dbReference type="Proteomes" id="UP001163823">
    <property type="component" value="Chromosome 14"/>
</dbReference>
<comment type="caution">
    <text evidence="2">The sequence shown here is derived from an EMBL/GenBank/DDBJ whole genome shotgun (WGS) entry which is preliminary data.</text>
</comment>
<dbReference type="EMBL" id="JARAOO010000014">
    <property type="protein sequence ID" value="KAJ7943671.1"/>
    <property type="molecule type" value="Genomic_DNA"/>
</dbReference>
<dbReference type="CDD" id="cd09917">
    <property type="entry name" value="F-box_SF"/>
    <property type="match status" value="1"/>
</dbReference>
<dbReference type="InterPro" id="IPR036047">
    <property type="entry name" value="F-box-like_dom_sf"/>
</dbReference>
<sequence length="400" mass="45504">MGQERKQIQEENEAPINGDILEAIISHVPLIDLVPASHVSKSWHRAVYSSLCYSNTIKPWLMVYTQGDIAPYVTTTHAYDPRSRVWLEFHRPSIEYVSGLGSSHSSLLYMLSPTKFAFSFDPLHLMWHHVEPPLVWRQNPVVAMIGQYVVVAGGACDFYNEPLLVEIYDMNTRKWGACESIPLILGDSLSSTWLSVAVDDQRMHVTEKNSGATYSFDPKNNIWHGPYDLHPDQSSYCYVIGSLNNNRLIMASAQGDAENVKSVKLWELRGESELTWKQLKSGEMPKEMLEKLKGESDWVPSIAMSSMGDFAYIHNPWRPEDLVVCEVVNGACKWRSERNAVVNDRSRMNQRLVVTCSNVGMEDLKRALRSEKAEVFRESFRFTGNCCHVMYCIGGHSQLY</sequence>
<dbReference type="GO" id="GO:0005829">
    <property type="term" value="C:cytosol"/>
    <property type="evidence" value="ECO:0007669"/>
    <property type="project" value="TreeGrafter"/>
</dbReference>
<dbReference type="Pfam" id="PF00646">
    <property type="entry name" value="F-box"/>
    <property type="match status" value="1"/>
</dbReference>
<dbReference type="Gene3D" id="1.20.1280.50">
    <property type="match status" value="1"/>
</dbReference>
<dbReference type="InterPro" id="IPR050354">
    <property type="entry name" value="F-box/kelch-repeat_ARATH"/>
</dbReference>
<organism evidence="2 3">
    <name type="scientific">Quillaja saponaria</name>
    <name type="common">Soap bark tree</name>
    <dbReference type="NCBI Taxonomy" id="32244"/>
    <lineage>
        <taxon>Eukaryota</taxon>
        <taxon>Viridiplantae</taxon>
        <taxon>Streptophyta</taxon>
        <taxon>Embryophyta</taxon>
        <taxon>Tracheophyta</taxon>
        <taxon>Spermatophyta</taxon>
        <taxon>Magnoliopsida</taxon>
        <taxon>eudicotyledons</taxon>
        <taxon>Gunneridae</taxon>
        <taxon>Pentapetalae</taxon>
        <taxon>rosids</taxon>
        <taxon>fabids</taxon>
        <taxon>Fabales</taxon>
        <taxon>Quillajaceae</taxon>
        <taxon>Quillaja</taxon>
    </lineage>
</organism>
<dbReference type="InterPro" id="IPR001810">
    <property type="entry name" value="F-box_dom"/>
</dbReference>
<dbReference type="InterPro" id="IPR015915">
    <property type="entry name" value="Kelch-typ_b-propeller"/>
</dbReference>
<evidence type="ECO:0000259" key="1">
    <source>
        <dbReference type="Pfam" id="PF00646"/>
    </source>
</evidence>
<dbReference type="GO" id="GO:0005634">
    <property type="term" value="C:nucleus"/>
    <property type="evidence" value="ECO:0007669"/>
    <property type="project" value="TreeGrafter"/>
</dbReference>
<gene>
    <name evidence="2" type="ORF">O6P43_033187</name>
</gene>
<keyword evidence="3" id="KW-1185">Reference proteome</keyword>